<keyword evidence="1" id="KW-0472">Membrane</keyword>
<dbReference type="Proteomes" id="UP001501175">
    <property type="component" value="Unassembled WGS sequence"/>
</dbReference>
<organism evidence="2 3">
    <name type="scientific">Nibrella saemangeumensis</name>
    <dbReference type="NCBI Taxonomy" id="1084526"/>
    <lineage>
        <taxon>Bacteria</taxon>
        <taxon>Pseudomonadati</taxon>
        <taxon>Bacteroidota</taxon>
        <taxon>Cytophagia</taxon>
        <taxon>Cytophagales</taxon>
        <taxon>Spirosomataceae</taxon>
        <taxon>Nibrella</taxon>
    </lineage>
</organism>
<protein>
    <recommendedName>
        <fullName evidence="4">DUF3999 domain-containing protein</fullName>
    </recommendedName>
</protein>
<accession>A0ABP8MTG9</accession>
<sequence length="411" mass="45727">MQKYVWVTLIFLLAGWSVSWGQSFRMEARVQPVTQSGYYRILLPPAVVGALNHTLTNIRLYDAKKREVPYLLTHQLPRQQTQLKPLPVISRIAIPGGTTTLVVRNAARNPISALGLTIKNSNVTKQAQLSGSNDTRVWYAIEDDYRLTPARSDSTTSAVKTLDFPLSDYEYYRLAINDSLTAPLNILNAGLFTSRQETGTYSALSGGAVFQRDSSRQKRSYVRLSLPDTVRVDKLTLVVQSPGPYRRSAAVAVLRPQRRVHRRPEPVFETVRTFELSSTGDQTVHLSGVRAKDLYVVIDNQDSSPLLISAVKAYQADVYLIARLVAGTSYQLRFGNPTLAAPVYDLAYFKDSIPGNLPVVKLADVSTQAAGRVDNPSFFSRPWLLWLALGLVLVLLSFLSYRMLTEMGKGS</sequence>
<evidence type="ECO:0000256" key="1">
    <source>
        <dbReference type="SAM" id="Phobius"/>
    </source>
</evidence>
<evidence type="ECO:0000313" key="3">
    <source>
        <dbReference type="Proteomes" id="UP001501175"/>
    </source>
</evidence>
<comment type="caution">
    <text evidence="2">The sequence shown here is derived from an EMBL/GenBank/DDBJ whole genome shotgun (WGS) entry which is preliminary data.</text>
</comment>
<gene>
    <name evidence="2" type="ORF">GCM10023189_20330</name>
</gene>
<feature type="transmembrane region" description="Helical" evidence="1">
    <location>
        <begin position="383"/>
        <end position="401"/>
    </location>
</feature>
<reference evidence="3" key="1">
    <citation type="journal article" date="2019" name="Int. J. Syst. Evol. Microbiol.">
        <title>The Global Catalogue of Microorganisms (GCM) 10K type strain sequencing project: providing services to taxonomists for standard genome sequencing and annotation.</title>
        <authorList>
            <consortium name="The Broad Institute Genomics Platform"/>
            <consortium name="The Broad Institute Genome Sequencing Center for Infectious Disease"/>
            <person name="Wu L."/>
            <person name="Ma J."/>
        </authorList>
    </citation>
    <scope>NUCLEOTIDE SEQUENCE [LARGE SCALE GENOMIC DNA]</scope>
    <source>
        <strain evidence="3">JCM 17927</strain>
    </source>
</reference>
<dbReference type="RefSeq" id="WP_345243119.1">
    <property type="nucleotide sequence ID" value="NZ_BAABHD010000024.1"/>
</dbReference>
<keyword evidence="1" id="KW-0812">Transmembrane</keyword>
<dbReference type="EMBL" id="BAABHD010000024">
    <property type="protein sequence ID" value="GAA4454179.1"/>
    <property type="molecule type" value="Genomic_DNA"/>
</dbReference>
<keyword evidence="1" id="KW-1133">Transmembrane helix</keyword>
<evidence type="ECO:0008006" key="4">
    <source>
        <dbReference type="Google" id="ProtNLM"/>
    </source>
</evidence>
<evidence type="ECO:0000313" key="2">
    <source>
        <dbReference type="EMBL" id="GAA4454179.1"/>
    </source>
</evidence>
<name>A0ABP8MTG9_9BACT</name>
<proteinExistence type="predicted"/>
<keyword evidence="3" id="KW-1185">Reference proteome</keyword>